<dbReference type="OrthoDB" id="9782876at2"/>
<keyword evidence="3" id="KW-0378">Hydrolase</keyword>
<accession>A0A2W1NUA8</accession>
<evidence type="ECO:0000313" key="6">
    <source>
        <dbReference type="EMBL" id="PZE18338.1"/>
    </source>
</evidence>
<dbReference type="Gene3D" id="3.40.630.10">
    <property type="entry name" value="Zn peptidases"/>
    <property type="match status" value="1"/>
</dbReference>
<keyword evidence="2" id="KW-0479">Metal-binding</keyword>
<dbReference type="InterPro" id="IPR053138">
    <property type="entry name" value="N-alpha-Ac-DABA_deacetylase"/>
</dbReference>
<gene>
    <name evidence="6" type="ORF">DNU06_00445</name>
</gene>
<dbReference type="PANTHER" id="PTHR37326">
    <property type="entry name" value="BLL3975 PROTEIN"/>
    <property type="match status" value="1"/>
</dbReference>
<dbReference type="PANTHER" id="PTHR37326:SF2">
    <property type="entry name" value="SUCCINYLGLUTAMATE DESUCCINYLASE_ASPARTOACYLASE FAMILY PROTEIN"/>
    <property type="match status" value="1"/>
</dbReference>
<dbReference type="Proteomes" id="UP000249248">
    <property type="component" value="Unassembled WGS sequence"/>
</dbReference>
<evidence type="ECO:0000256" key="3">
    <source>
        <dbReference type="ARBA" id="ARBA00022801"/>
    </source>
</evidence>
<organism evidence="6 7">
    <name type="scientific">Putridiphycobacter roseus</name>
    <dbReference type="NCBI Taxonomy" id="2219161"/>
    <lineage>
        <taxon>Bacteria</taxon>
        <taxon>Pseudomonadati</taxon>
        <taxon>Bacteroidota</taxon>
        <taxon>Flavobacteriia</taxon>
        <taxon>Flavobacteriales</taxon>
        <taxon>Crocinitomicaceae</taxon>
        <taxon>Putridiphycobacter</taxon>
    </lineage>
</organism>
<dbReference type="SUPFAM" id="SSF53187">
    <property type="entry name" value="Zn-dependent exopeptidases"/>
    <property type="match status" value="1"/>
</dbReference>
<dbReference type="PIRSF" id="PIRSF039012">
    <property type="entry name" value="ASP"/>
    <property type="match status" value="1"/>
</dbReference>
<comment type="cofactor">
    <cofactor evidence="1">
        <name>Zn(2+)</name>
        <dbReference type="ChEBI" id="CHEBI:29105"/>
    </cofactor>
</comment>
<dbReference type="Pfam" id="PF24827">
    <property type="entry name" value="AstE_AspA_cat"/>
    <property type="match status" value="1"/>
</dbReference>
<feature type="domain" description="Succinylglutamate desuccinylase/Aspartoacylase catalytic" evidence="5">
    <location>
        <begin position="41"/>
        <end position="221"/>
    </location>
</feature>
<evidence type="ECO:0000256" key="2">
    <source>
        <dbReference type="ARBA" id="ARBA00022723"/>
    </source>
</evidence>
<dbReference type="CDD" id="cd06251">
    <property type="entry name" value="M14_ASTE_ASPA-like"/>
    <property type="match status" value="1"/>
</dbReference>
<keyword evidence="4" id="KW-0862">Zinc</keyword>
<comment type="caution">
    <text evidence="6">The sequence shown here is derived from an EMBL/GenBank/DDBJ whole genome shotgun (WGS) entry which is preliminary data.</text>
</comment>
<dbReference type="AlphaFoldDB" id="A0A2W1NUA8"/>
<dbReference type="GO" id="GO:0046872">
    <property type="term" value="F:metal ion binding"/>
    <property type="evidence" value="ECO:0007669"/>
    <property type="project" value="UniProtKB-KW"/>
</dbReference>
<dbReference type="EMBL" id="QKSB01000001">
    <property type="protein sequence ID" value="PZE18338.1"/>
    <property type="molecule type" value="Genomic_DNA"/>
</dbReference>
<dbReference type="InterPro" id="IPR043795">
    <property type="entry name" value="N-alpha-Ac-DABA-like"/>
</dbReference>
<dbReference type="GO" id="GO:0016811">
    <property type="term" value="F:hydrolase activity, acting on carbon-nitrogen (but not peptide) bonds, in linear amides"/>
    <property type="evidence" value="ECO:0007669"/>
    <property type="project" value="InterPro"/>
</dbReference>
<evidence type="ECO:0000256" key="4">
    <source>
        <dbReference type="ARBA" id="ARBA00022833"/>
    </source>
</evidence>
<dbReference type="InterPro" id="IPR055438">
    <property type="entry name" value="AstE_AspA_cat"/>
</dbReference>
<sequence length="309" mass="33869">MEINNTIIEPGTNTTIELNVSKLPSGTVISLYAHVFRSKKPGPTILITGGVHGDEINGVEIVRRAVAQKLFNKLKCGTVITIPLVNLYGFNNFSRDLPDGKDVNRSFPGSHIGSLAARVASTITRHIIPIVDMGIDFHTGGSSIYNYPQIRANSEDAASIALANIFAPPLILESGLLAKSFRKECFKHNVPMVVFEGGESLRIDALSITEGINGIKRVLNHYQMTADEVPVQKPVTYQSQTWMRATASGIFVAQKQSGEWVKKGELMGYITDPYTSKIHKVTAKRDAFIFGHDNKSVVNVGKALFHICY</sequence>
<dbReference type="GO" id="GO:0016788">
    <property type="term" value="F:hydrolase activity, acting on ester bonds"/>
    <property type="evidence" value="ECO:0007669"/>
    <property type="project" value="InterPro"/>
</dbReference>
<keyword evidence="7" id="KW-1185">Reference proteome</keyword>
<dbReference type="RefSeq" id="WP_111061239.1">
    <property type="nucleotide sequence ID" value="NZ_JBHUCU010000007.1"/>
</dbReference>
<evidence type="ECO:0000313" key="7">
    <source>
        <dbReference type="Proteomes" id="UP000249248"/>
    </source>
</evidence>
<name>A0A2W1NUA8_9FLAO</name>
<proteinExistence type="predicted"/>
<reference evidence="6 7" key="1">
    <citation type="submission" date="2018-06" db="EMBL/GenBank/DDBJ databases">
        <title>The draft genome sequence of Crocinitomix sp. SM1701.</title>
        <authorList>
            <person name="Zhang X."/>
        </authorList>
    </citation>
    <scope>NUCLEOTIDE SEQUENCE [LARGE SCALE GENOMIC DNA]</scope>
    <source>
        <strain evidence="6 7">SM1701</strain>
    </source>
</reference>
<evidence type="ECO:0000259" key="5">
    <source>
        <dbReference type="Pfam" id="PF24827"/>
    </source>
</evidence>
<evidence type="ECO:0000256" key="1">
    <source>
        <dbReference type="ARBA" id="ARBA00001947"/>
    </source>
</evidence>
<protein>
    <submittedName>
        <fullName evidence="6">Succinylglutamate desuccinylase</fullName>
    </submittedName>
</protein>